<evidence type="ECO:0000256" key="3">
    <source>
        <dbReference type="ARBA" id="ARBA00022729"/>
    </source>
</evidence>
<name>A0A0R1P4F7_9LACO</name>
<comment type="similarity">
    <text evidence="1">Belongs to the bacterial solute-binding protein 5 family.</text>
</comment>
<feature type="domain" description="Solute-binding protein family 5" evidence="5">
    <location>
        <begin position="136"/>
        <end position="526"/>
    </location>
</feature>
<dbReference type="PANTHER" id="PTHR30290:SF9">
    <property type="entry name" value="OLIGOPEPTIDE-BINDING PROTEIN APPA"/>
    <property type="match status" value="1"/>
</dbReference>
<keyword evidence="2" id="KW-0813">Transport</keyword>
<dbReference type="CDD" id="cd08510">
    <property type="entry name" value="PBP2_Lactococcal_OppA_like"/>
    <property type="match status" value="1"/>
</dbReference>
<dbReference type="STRING" id="1423748.FC37_GL000730"/>
<dbReference type="AlphaFoldDB" id="A0A0R1P4F7"/>
<comment type="caution">
    <text evidence="6">The sequence shown here is derived from an EMBL/GenBank/DDBJ whole genome shotgun (WGS) entry which is preliminary data.</text>
</comment>
<dbReference type="Gene3D" id="3.10.105.10">
    <property type="entry name" value="Dipeptide-binding Protein, Domain 3"/>
    <property type="match status" value="1"/>
</dbReference>
<dbReference type="GO" id="GO:0015833">
    <property type="term" value="P:peptide transport"/>
    <property type="evidence" value="ECO:0007669"/>
    <property type="project" value="TreeGrafter"/>
</dbReference>
<dbReference type="Pfam" id="PF00496">
    <property type="entry name" value="SBP_bac_5"/>
    <property type="match status" value="1"/>
</dbReference>
<gene>
    <name evidence="6" type="ORF">FC37_GL000730</name>
</gene>
<reference evidence="6 7" key="1">
    <citation type="journal article" date="2015" name="Genome Announc.">
        <title>Expanding the biotechnology potential of lactobacilli through comparative genomics of 213 strains and associated genera.</title>
        <authorList>
            <person name="Sun Z."/>
            <person name="Harris H.M."/>
            <person name="McCann A."/>
            <person name="Guo C."/>
            <person name="Argimon S."/>
            <person name="Zhang W."/>
            <person name="Yang X."/>
            <person name="Jeffery I.B."/>
            <person name="Cooney J.C."/>
            <person name="Kagawa T.F."/>
            <person name="Liu W."/>
            <person name="Song Y."/>
            <person name="Salvetti E."/>
            <person name="Wrobel A."/>
            <person name="Rasinkangas P."/>
            <person name="Parkhill J."/>
            <person name="Rea M.C."/>
            <person name="O'Sullivan O."/>
            <person name="Ritari J."/>
            <person name="Douillard F.P."/>
            <person name="Paul Ross R."/>
            <person name="Yang R."/>
            <person name="Briner A.E."/>
            <person name="Felis G.E."/>
            <person name="de Vos W.M."/>
            <person name="Barrangou R."/>
            <person name="Klaenhammer T.R."/>
            <person name="Caufield P.W."/>
            <person name="Cui Y."/>
            <person name="Zhang H."/>
            <person name="O'Toole P.W."/>
        </authorList>
    </citation>
    <scope>NUCLEOTIDE SEQUENCE [LARGE SCALE GENOMIC DNA]</scope>
    <source>
        <strain evidence="6 7">DSM 10532</strain>
    </source>
</reference>
<accession>A0A0R1P4F7</accession>
<dbReference type="InterPro" id="IPR039424">
    <property type="entry name" value="SBP_5"/>
</dbReference>
<organism evidence="6 7">
    <name type="scientific">Lactobacillus gallinarum DSM 10532 = JCM 2011</name>
    <dbReference type="NCBI Taxonomy" id="1423748"/>
    <lineage>
        <taxon>Bacteria</taxon>
        <taxon>Bacillati</taxon>
        <taxon>Bacillota</taxon>
        <taxon>Bacilli</taxon>
        <taxon>Lactobacillales</taxon>
        <taxon>Lactobacillaceae</taxon>
        <taxon>Lactobacillus</taxon>
    </lineage>
</organism>
<dbReference type="PANTHER" id="PTHR30290">
    <property type="entry name" value="PERIPLASMIC BINDING COMPONENT OF ABC TRANSPORTER"/>
    <property type="match status" value="1"/>
</dbReference>
<evidence type="ECO:0000256" key="1">
    <source>
        <dbReference type="ARBA" id="ARBA00005695"/>
    </source>
</evidence>
<dbReference type="SUPFAM" id="SSF53850">
    <property type="entry name" value="Periplasmic binding protein-like II"/>
    <property type="match status" value="1"/>
</dbReference>
<dbReference type="InterPro" id="IPR030678">
    <property type="entry name" value="Peptide/Ni-bd"/>
</dbReference>
<evidence type="ECO:0000256" key="2">
    <source>
        <dbReference type="ARBA" id="ARBA00022448"/>
    </source>
</evidence>
<dbReference type="PATRIC" id="fig|1423748.3.peg.768"/>
<proteinExistence type="inferred from homology"/>
<feature type="compositionally biased region" description="Basic and acidic residues" evidence="4">
    <location>
        <begin position="62"/>
        <end position="72"/>
    </location>
</feature>
<dbReference type="Gene3D" id="3.40.190.10">
    <property type="entry name" value="Periplasmic binding protein-like II"/>
    <property type="match status" value="1"/>
</dbReference>
<evidence type="ECO:0000313" key="7">
    <source>
        <dbReference type="Proteomes" id="UP000051311"/>
    </source>
</evidence>
<dbReference type="InterPro" id="IPR000914">
    <property type="entry name" value="SBP_5_dom"/>
</dbReference>
<feature type="region of interest" description="Disordered" evidence="4">
    <location>
        <begin position="52"/>
        <end position="80"/>
    </location>
</feature>
<sequence length="616" mass="69437">MVLFNHQLDSKIINKKHKRCPRWRNNYMKLAKILGSVGVVSAAALALAACGQSGSSNNQGAKDAKKFPDSTPKKATKQGGTVSVALETDTPFTGIFSDELSTSAIDSSVAAPGEESLFDTDDYYRINNKGAATMKLDRKAKTVTITVKKGVKWSDGKQVNAKDLEYPYEILANKKTQAQRYDSTLESIQGMKEYHEGKAKTISGIEMPDGENGRTIVIHYKQMRPGMYFSGNGYFWESAAPYHYLKNIPFNKLQSCDQIRKKPLYFGPFKLDKLVRGQSVTWVPNKYYWRGKPKLNKVVIQVVNPNSASQAIKSHKFDITGVINSQWDQVKNTKGVNWVAQVPLAYSYVGFKMGKWDAKTGKNVMDKNSKVANKSLRQAIGYAMNIDAVNKRYTQGLSFRVNTLIPSGFGAYHDSSIKGYNYNLKKANQLLDKAGYKKKGKWRVQPNGKPLVLHFATMSGSPNAEAITQNYLQQWHKIGLNVKLTGGRLMEFNSFYDKVQHDSKDIDFFQAGWNLASEPSQGSMYGETSPMNYERFVTPENNKLLAEMDSEKSFNTKYRVKVFHQWQKYMYDEAFVIPTSNSYSINAVNNKITGYSTKPSQNNNGHQLWYQVGYAK</sequence>
<dbReference type="eggNOG" id="COG0747">
    <property type="taxonomic scope" value="Bacteria"/>
</dbReference>
<dbReference type="EMBL" id="AZEL01000018">
    <property type="protein sequence ID" value="KRL23859.1"/>
    <property type="molecule type" value="Genomic_DNA"/>
</dbReference>
<protein>
    <submittedName>
        <fullName evidence="6">Oligopeptide abc transporter substrate binding protein</fullName>
    </submittedName>
</protein>
<dbReference type="GO" id="GO:0043190">
    <property type="term" value="C:ATP-binding cassette (ABC) transporter complex"/>
    <property type="evidence" value="ECO:0007669"/>
    <property type="project" value="InterPro"/>
</dbReference>
<evidence type="ECO:0000313" key="6">
    <source>
        <dbReference type="EMBL" id="KRL23859.1"/>
    </source>
</evidence>
<dbReference type="GO" id="GO:0042597">
    <property type="term" value="C:periplasmic space"/>
    <property type="evidence" value="ECO:0007669"/>
    <property type="project" value="UniProtKB-ARBA"/>
</dbReference>
<dbReference type="GO" id="GO:1904680">
    <property type="term" value="F:peptide transmembrane transporter activity"/>
    <property type="evidence" value="ECO:0007669"/>
    <property type="project" value="TreeGrafter"/>
</dbReference>
<evidence type="ECO:0000256" key="4">
    <source>
        <dbReference type="SAM" id="MobiDB-lite"/>
    </source>
</evidence>
<evidence type="ECO:0000259" key="5">
    <source>
        <dbReference type="Pfam" id="PF00496"/>
    </source>
</evidence>
<dbReference type="PIRSF" id="PIRSF002741">
    <property type="entry name" value="MppA"/>
    <property type="match status" value="1"/>
</dbReference>
<dbReference type="Proteomes" id="UP000051311">
    <property type="component" value="Unassembled WGS sequence"/>
</dbReference>
<keyword evidence="3" id="KW-0732">Signal</keyword>